<dbReference type="OrthoDB" id="6370424at2759"/>
<name>E9H1F9_DAPPU</name>
<dbReference type="AlphaFoldDB" id="E9H1F9"/>
<dbReference type="Proteomes" id="UP000000305">
    <property type="component" value="Unassembled WGS sequence"/>
</dbReference>
<protein>
    <submittedName>
        <fullName evidence="1">Uncharacterized protein</fullName>
    </submittedName>
</protein>
<accession>E9H1F9</accession>
<dbReference type="InParanoid" id="E9H1F9"/>
<sequence length="231" mass="25012">MSADSDFQSLASSFRFLGITKTMATTTTVVSTKTVYVHTTCIVTFPNVNLPDFLGGGTLGGGKTNGTVTPGNNNNNNGILGVIFNKPPVNVNVAGSVSASVSGRRRRRSNLEMEDSSHIQPSLVRIMEVTASPELTLSDEIQPEVILEASRHDEYQEYAIVGLENDFYSERASMPFFGKKMTIVRLDRVTVTDVKTVTSTYPTKLPSDRVTVAYLGCIPKDAPTNLALCNP</sequence>
<keyword evidence="2" id="KW-1185">Reference proteome</keyword>
<dbReference type="EMBL" id="GL732583">
    <property type="protein sequence ID" value="EFX74504.1"/>
    <property type="molecule type" value="Genomic_DNA"/>
</dbReference>
<dbReference type="KEGG" id="dpx:DAPPUDRAFT_324289"/>
<organism evidence="1 2">
    <name type="scientific">Daphnia pulex</name>
    <name type="common">Water flea</name>
    <dbReference type="NCBI Taxonomy" id="6669"/>
    <lineage>
        <taxon>Eukaryota</taxon>
        <taxon>Metazoa</taxon>
        <taxon>Ecdysozoa</taxon>
        <taxon>Arthropoda</taxon>
        <taxon>Crustacea</taxon>
        <taxon>Branchiopoda</taxon>
        <taxon>Diplostraca</taxon>
        <taxon>Cladocera</taxon>
        <taxon>Anomopoda</taxon>
        <taxon>Daphniidae</taxon>
        <taxon>Daphnia</taxon>
    </lineage>
</organism>
<gene>
    <name evidence="1" type="ORF">DAPPUDRAFT_324289</name>
</gene>
<proteinExistence type="predicted"/>
<reference evidence="1 2" key="1">
    <citation type="journal article" date="2011" name="Science">
        <title>The ecoresponsive genome of Daphnia pulex.</title>
        <authorList>
            <person name="Colbourne J.K."/>
            <person name="Pfrender M.E."/>
            <person name="Gilbert D."/>
            <person name="Thomas W.K."/>
            <person name="Tucker A."/>
            <person name="Oakley T.H."/>
            <person name="Tokishita S."/>
            <person name="Aerts A."/>
            <person name="Arnold G.J."/>
            <person name="Basu M.K."/>
            <person name="Bauer D.J."/>
            <person name="Caceres C.E."/>
            <person name="Carmel L."/>
            <person name="Casola C."/>
            <person name="Choi J.H."/>
            <person name="Detter J.C."/>
            <person name="Dong Q."/>
            <person name="Dusheyko S."/>
            <person name="Eads B.D."/>
            <person name="Frohlich T."/>
            <person name="Geiler-Samerotte K.A."/>
            <person name="Gerlach D."/>
            <person name="Hatcher P."/>
            <person name="Jogdeo S."/>
            <person name="Krijgsveld J."/>
            <person name="Kriventseva E.V."/>
            <person name="Kultz D."/>
            <person name="Laforsch C."/>
            <person name="Lindquist E."/>
            <person name="Lopez J."/>
            <person name="Manak J.R."/>
            <person name="Muller J."/>
            <person name="Pangilinan J."/>
            <person name="Patwardhan R.P."/>
            <person name="Pitluck S."/>
            <person name="Pritham E.J."/>
            <person name="Rechtsteiner A."/>
            <person name="Rho M."/>
            <person name="Rogozin I.B."/>
            <person name="Sakarya O."/>
            <person name="Salamov A."/>
            <person name="Schaack S."/>
            <person name="Shapiro H."/>
            <person name="Shiga Y."/>
            <person name="Skalitzky C."/>
            <person name="Smith Z."/>
            <person name="Souvorov A."/>
            <person name="Sung W."/>
            <person name="Tang Z."/>
            <person name="Tsuchiya D."/>
            <person name="Tu H."/>
            <person name="Vos H."/>
            <person name="Wang M."/>
            <person name="Wolf Y.I."/>
            <person name="Yamagata H."/>
            <person name="Yamada T."/>
            <person name="Ye Y."/>
            <person name="Shaw J.R."/>
            <person name="Andrews J."/>
            <person name="Crease T.J."/>
            <person name="Tang H."/>
            <person name="Lucas S.M."/>
            <person name="Robertson H.M."/>
            <person name="Bork P."/>
            <person name="Koonin E.V."/>
            <person name="Zdobnov E.M."/>
            <person name="Grigoriev I.V."/>
            <person name="Lynch M."/>
            <person name="Boore J.L."/>
        </authorList>
    </citation>
    <scope>NUCLEOTIDE SEQUENCE [LARGE SCALE GENOMIC DNA]</scope>
</reference>
<evidence type="ECO:0000313" key="2">
    <source>
        <dbReference type="Proteomes" id="UP000000305"/>
    </source>
</evidence>
<dbReference type="HOGENOM" id="CLU_1200907_0_0_1"/>
<evidence type="ECO:0000313" key="1">
    <source>
        <dbReference type="EMBL" id="EFX74504.1"/>
    </source>
</evidence>